<dbReference type="AlphaFoldDB" id="A0A0N5B0C8"/>
<dbReference type="GO" id="GO:0005102">
    <property type="term" value="F:signaling receptor binding"/>
    <property type="evidence" value="ECO:0007669"/>
    <property type="project" value="TreeGrafter"/>
</dbReference>
<keyword evidence="5" id="KW-0812">Transmembrane</keyword>
<accession>A0A0N5B0C8</accession>
<feature type="region of interest" description="Disordered" evidence="4">
    <location>
        <begin position="336"/>
        <end position="368"/>
    </location>
</feature>
<dbReference type="InterPro" id="IPR000742">
    <property type="entry name" value="EGF"/>
</dbReference>
<feature type="domain" description="EGF-like" evidence="6">
    <location>
        <begin position="180"/>
        <end position="212"/>
    </location>
</feature>
<protein>
    <submittedName>
        <fullName evidence="8">EGF-like domain-containing protein</fullName>
    </submittedName>
</protein>
<dbReference type="Gene3D" id="2.10.25.10">
    <property type="entry name" value="Laminin"/>
    <property type="match status" value="1"/>
</dbReference>
<name>A0A0N5B0C8_9BILA</name>
<keyword evidence="3" id="KW-0245">EGF-like domain</keyword>
<evidence type="ECO:0000256" key="2">
    <source>
        <dbReference type="ARBA" id="ARBA00023157"/>
    </source>
</evidence>
<dbReference type="SMART" id="SM00181">
    <property type="entry name" value="EGF"/>
    <property type="match status" value="2"/>
</dbReference>
<dbReference type="WBParaSite" id="SMUV_0001072901-mRNA-1">
    <property type="protein sequence ID" value="SMUV_0001072901-mRNA-1"/>
    <property type="gene ID" value="SMUV_0001072901"/>
</dbReference>
<dbReference type="InterPro" id="IPR050969">
    <property type="entry name" value="Dev_Signal_Modulators"/>
</dbReference>
<dbReference type="PANTHER" id="PTHR14949">
    <property type="entry name" value="EGF-LIKE-DOMAIN, MULTIPLE 7, 8"/>
    <property type="match status" value="1"/>
</dbReference>
<feature type="transmembrane region" description="Helical" evidence="5">
    <location>
        <begin position="239"/>
        <end position="260"/>
    </location>
</feature>
<dbReference type="GO" id="GO:0005576">
    <property type="term" value="C:extracellular region"/>
    <property type="evidence" value="ECO:0007669"/>
    <property type="project" value="TreeGrafter"/>
</dbReference>
<dbReference type="CDD" id="cd00054">
    <property type="entry name" value="EGF_CA"/>
    <property type="match status" value="1"/>
</dbReference>
<feature type="disulfide bond" evidence="3">
    <location>
        <begin position="202"/>
        <end position="211"/>
    </location>
</feature>
<feature type="disulfide bond" evidence="3">
    <location>
        <begin position="145"/>
        <end position="154"/>
    </location>
</feature>
<reference evidence="8" key="1">
    <citation type="submission" date="2016-04" db="UniProtKB">
        <authorList>
            <consortium name="WormBaseParasite"/>
        </authorList>
    </citation>
    <scope>IDENTIFICATION</scope>
</reference>
<keyword evidence="5" id="KW-0472">Membrane</keyword>
<dbReference type="PROSITE" id="PS50026">
    <property type="entry name" value="EGF_3"/>
    <property type="match status" value="2"/>
</dbReference>
<organism evidence="7 8">
    <name type="scientific">Syphacia muris</name>
    <dbReference type="NCBI Taxonomy" id="451379"/>
    <lineage>
        <taxon>Eukaryota</taxon>
        <taxon>Metazoa</taxon>
        <taxon>Ecdysozoa</taxon>
        <taxon>Nematoda</taxon>
        <taxon>Chromadorea</taxon>
        <taxon>Rhabditida</taxon>
        <taxon>Spirurina</taxon>
        <taxon>Oxyuridomorpha</taxon>
        <taxon>Oxyuroidea</taxon>
        <taxon>Oxyuridae</taxon>
        <taxon>Syphacia</taxon>
    </lineage>
</organism>
<dbReference type="GO" id="GO:0009986">
    <property type="term" value="C:cell surface"/>
    <property type="evidence" value="ECO:0007669"/>
    <property type="project" value="TreeGrafter"/>
</dbReference>
<dbReference type="SUPFAM" id="SSF57196">
    <property type="entry name" value="EGF/Laminin"/>
    <property type="match status" value="1"/>
</dbReference>
<keyword evidence="5" id="KW-1133">Transmembrane helix</keyword>
<evidence type="ECO:0000256" key="3">
    <source>
        <dbReference type="PROSITE-ProRule" id="PRU00076"/>
    </source>
</evidence>
<feature type="compositionally biased region" description="Low complexity" evidence="4">
    <location>
        <begin position="352"/>
        <end position="368"/>
    </location>
</feature>
<proteinExistence type="predicted"/>
<evidence type="ECO:0000256" key="5">
    <source>
        <dbReference type="SAM" id="Phobius"/>
    </source>
</evidence>
<evidence type="ECO:0000256" key="4">
    <source>
        <dbReference type="SAM" id="MobiDB-lite"/>
    </source>
</evidence>
<evidence type="ECO:0000256" key="1">
    <source>
        <dbReference type="ARBA" id="ARBA00022729"/>
    </source>
</evidence>
<dbReference type="STRING" id="451379.A0A0N5B0C8"/>
<sequence>MYRSDLGDRFSSAITSTGFDLEPLWFPREFKITCCLGGRPLPENPQFVRNWTEEVSDYIIDEAFQGDAIDNRPVEGNCRVFRGRYLLSAESFFHLSGLNWFNDDGVICKCPDVGRKQLLDKNCRALPPCQNRGNRSFSLKFRCICPEPYFGEYCEKYCDQGTRMKDPSGRDYCSCVPFYQGEECKEMVCLNGGTQGEQRCTCPPGFLGYHCEIDTNRTSTSSRYLKFDEQGNDLFTRDVSGTVFSLIMIIVLVVSMYLLMKHRMQVQNRFATIRRDELSRTAQNMTNRRTEFLTSEGVRILSLRAAPFIDGGPPPYIPSSARGILRGQELLPPLPSYEDATKLPPLTRPIVNESSNTEESSSQIQEPPEMNADVFVNERVDSDAQPTTSSSCSLVQDSLVTIGRQKIERSSATRRSI</sequence>
<keyword evidence="7" id="KW-1185">Reference proteome</keyword>
<evidence type="ECO:0000259" key="6">
    <source>
        <dbReference type="PROSITE" id="PS50026"/>
    </source>
</evidence>
<feature type="domain" description="EGF-like" evidence="6">
    <location>
        <begin position="119"/>
        <end position="155"/>
    </location>
</feature>
<dbReference type="Proteomes" id="UP000046393">
    <property type="component" value="Unplaced"/>
</dbReference>
<comment type="caution">
    <text evidence="3">Lacks conserved residue(s) required for the propagation of feature annotation.</text>
</comment>
<dbReference type="PROSITE" id="PS01186">
    <property type="entry name" value="EGF_2"/>
    <property type="match status" value="1"/>
</dbReference>
<keyword evidence="1" id="KW-0732">Signal</keyword>
<dbReference type="PROSITE" id="PS00022">
    <property type="entry name" value="EGF_1"/>
    <property type="match status" value="2"/>
</dbReference>
<evidence type="ECO:0000313" key="7">
    <source>
        <dbReference type="Proteomes" id="UP000046393"/>
    </source>
</evidence>
<evidence type="ECO:0000313" key="8">
    <source>
        <dbReference type="WBParaSite" id="SMUV_0001072901-mRNA-1"/>
    </source>
</evidence>
<keyword evidence="2 3" id="KW-1015">Disulfide bond</keyword>
<dbReference type="PANTHER" id="PTHR14949:SF54">
    <property type="entry name" value="VWFD DOMAIN-CONTAINING PROTEIN"/>
    <property type="match status" value="1"/>
</dbReference>